<keyword evidence="3" id="KW-1185">Reference proteome</keyword>
<dbReference type="Proteomes" id="UP000663852">
    <property type="component" value="Unassembled WGS sequence"/>
</dbReference>
<comment type="caution">
    <text evidence="2">The sequence shown here is derived from an EMBL/GenBank/DDBJ whole genome shotgun (WGS) entry which is preliminary data.</text>
</comment>
<accession>A0A813UHF2</accession>
<name>A0A813UHF2_ADIRI</name>
<dbReference type="EMBL" id="CAJNOR010000170">
    <property type="protein sequence ID" value="CAF0825984.1"/>
    <property type="molecule type" value="Genomic_DNA"/>
</dbReference>
<dbReference type="EMBL" id="CAJNOJ010000017">
    <property type="protein sequence ID" value="CAF0824888.1"/>
    <property type="molecule type" value="Genomic_DNA"/>
</dbReference>
<evidence type="ECO:0000313" key="1">
    <source>
        <dbReference type="EMBL" id="CAF0824888.1"/>
    </source>
</evidence>
<dbReference type="OrthoDB" id="10040938at2759"/>
<sequence length="221" mass="24268">MVAIERQKTNYPSVHLQEMLKLAQKPAPLATPTNYTSSIVNDPVSTVINGDLTKRILPSQFGLADDPSLQFKTPGGGFVQVFGPLKTPNNDKFFHDPNPVVIQKKSQPITYIQKINLAYYKPPAPPAPGPVIIKEVRPPPEPVPPPLFVRIQPPPPREQAPIIIREAPPPPPKHIPATLVTKVLPPTPAPPPNVHVRNSLDHATVQRTLNNLGITSYRTNQ</sequence>
<reference evidence="2" key="1">
    <citation type="submission" date="2021-02" db="EMBL/GenBank/DDBJ databases">
        <authorList>
            <person name="Nowell W R."/>
        </authorList>
    </citation>
    <scope>NUCLEOTIDE SEQUENCE</scope>
</reference>
<evidence type="ECO:0000313" key="2">
    <source>
        <dbReference type="EMBL" id="CAF0825984.1"/>
    </source>
</evidence>
<evidence type="ECO:0000313" key="3">
    <source>
        <dbReference type="Proteomes" id="UP000663828"/>
    </source>
</evidence>
<proteinExistence type="predicted"/>
<organism evidence="2 3">
    <name type="scientific">Adineta ricciae</name>
    <name type="common">Rotifer</name>
    <dbReference type="NCBI Taxonomy" id="249248"/>
    <lineage>
        <taxon>Eukaryota</taxon>
        <taxon>Metazoa</taxon>
        <taxon>Spiralia</taxon>
        <taxon>Gnathifera</taxon>
        <taxon>Rotifera</taxon>
        <taxon>Eurotatoria</taxon>
        <taxon>Bdelloidea</taxon>
        <taxon>Adinetida</taxon>
        <taxon>Adinetidae</taxon>
        <taxon>Adineta</taxon>
    </lineage>
</organism>
<dbReference type="AlphaFoldDB" id="A0A813UHF2"/>
<protein>
    <submittedName>
        <fullName evidence="2">Uncharacterized protein</fullName>
    </submittedName>
</protein>
<gene>
    <name evidence="1" type="ORF">EDS130_LOCUS6036</name>
    <name evidence="2" type="ORF">XAT740_LOCUS4209</name>
</gene>
<dbReference type="Proteomes" id="UP000663828">
    <property type="component" value="Unassembled WGS sequence"/>
</dbReference>